<organism evidence="1 2">
    <name type="scientific">Rhodopirellula bahusiensis</name>
    <dbReference type="NCBI Taxonomy" id="2014065"/>
    <lineage>
        <taxon>Bacteria</taxon>
        <taxon>Pseudomonadati</taxon>
        <taxon>Planctomycetota</taxon>
        <taxon>Planctomycetia</taxon>
        <taxon>Pirellulales</taxon>
        <taxon>Pirellulaceae</taxon>
        <taxon>Rhodopirellula</taxon>
    </lineage>
</organism>
<dbReference type="InterPro" id="IPR011051">
    <property type="entry name" value="RmlC_Cupin_sf"/>
</dbReference>
<dbReference type="Proteomes" id="UP000225740">
    <property type="component" value="Unassembled WGS sequence"/>
</dbReference>
<dbReference type="SUPFAM" id="SSF51182">
    <property type="entry name" value="RmlC-like cupins"/>
    <property type="match status" value="1"/>
</dbReference>
<dbReference type="InterPro" id="IPR014710">
    <property type="entry name" value="RmlC-like_jellyroll"/>
</dbReference>
<dbReference type="EMBL" id="NIZW01000009">
    <property type="protein sequence ID" value="PHQ34789.1"/>
    <property type="molecule type" value="Genomic_DNA"/>
</dbReference>
<dbReference type="PANTHER" id="PTHR37694:SF1">
    <property type="entry name" value="SLR8022 PROTEIN"/>
    <property type="match status" value="1"/>
</dbReference>
<dbReference type="Gene3D" id="2.60.120.10">
    <property type="entry name" value="Jelly Rolls"/>
    <property type="match status" value="1"/>
</dbReference>
<reference evidence="1 2" key="1">
    <citation type="submission" date="2017-06" db="EMBL/GenBank/DDBJ databases">
        <title>Description of Rhodopirellula bahusiensis sp. nov.</title>
        <authorList>
            <person name="Kizina J."/>
            <person name="Harder J."/>
        </authorList>
    </citation>
    <scope>NUCLEOTIDE SEQUENCE [LARGE SCALE GENOMIC DNA]</scope>
    <source>
        <strain evidence="1 2">SWK21</strain>
    </source>
</reference>
<evidence type="ECO:0000313" key="2">
    <source>
        <dbReference type="Proteomes" id="UP000225740"/>
    </source>
</evidence>
<accession>A0A2G1W828</accession>
<name>A0A2G1W828_9BACT</name>
<keyword evidence="2" id="KW-1185">Reference proteome</keyword>
<sequence>MRHCEYQIRQLADEIQPPESGKQSIVLNDDDNTKVVLFAFAAGDGLKEHIAPLPAIIQIIKGEAGLTVGEESVAGKPGIWIHLAAKTPHSIKATTPLVMLLTLLK</sequence>
<dbReference type="CDD" id="cd02230">
    <property type="entry name" value="cupin_HP0902-like"/>
    <property type="match status" value="1"/>
</dbReference>
<comment type="caution">
    <text evidence="1">The sequence shown here is derived from an EMBL/GenBank/DDBJ whole genome shotgun (WGS) entry which is preliminary data.</text>
</comment>
<protein>
    <submittedName>
        <fullName evidence="1">Cupin</fullName>
    </submittedName>
</protein>
<dbReference type="GeneID" id="90609030"/>
<proteinExistence type="predicted"/>
<dbReference type="RefSeq" id="WP_099261092.1">
    <property type="nucleotide sequence ID" value="NZ_NIZW01000009.1"/>
</dbReference>
<dbReference type="PANTHER" id="PTHR37694">
    <property type="entry name" value="SLR8022 PROTEIN"/>
    <property type="match status" value="1"/>
</dbReference>
<dbReference type="AlphaFoldDB" id="A0A2G1W828"/>
<gene>
    <name evidence="1" type="ORF">CEE69_13005</name>
</gene>
<dbReference type="OrthoDB" id="9793184at2"/>
<evidence type="ECO:0000313" key="1">
    <source>
        <dbReference type="EMBL" id="PHQ34789.1"/>
    </source>
</evidence>